<gene>
    <name evidence="2" type="ORF">Syun_010598</name>
</gene>
<reference evidence="2 3" key="1">
    <citation type="submission" date="2024-01" db="EMBL/GenBank/DDBJ databases">
        <title>Genome assemblies of Stephania.</title>
        <authorList>
            <person name="Yang L."/>
        </authorList>
    </citation>
    <scope>NUCLEOTIDE SEQUENCE [LARGE SCALE GENOMIC DNA]</scope>
    <source>
        <strain evidence="2">YNDBR</strain>
        <tissue evidence="2">Leaf</tissue>
    </source>
</reference>
<feature type="region of interest" description="Disordered" evidence="1">
    <location>
        <begin position="23"/>
        <end position="66"/>
    </location>
</feature>
<evidence type="ECO:0000313" key="2">
    <source>
        <dbReference type="EMBL" id="KAK9152289.1"/>
    </source>
</evidence>
<proteinExistence type="predicted"/>
<dbReference type="Proteomes" id="UP001420932">
    <property type="component" value="Unassembled WGS sequence"/>
</dbReference>
<evidence type="ECO:0000256" key="1">
    <source>
        <dbReference type="SAM" id="MobiDB-lite"/>
    </source>
</evidence>
<organism evidence="2 3">
    <name type="scientific">Stephania yunnanensis</name>
    <dbReference type="NCBI Taxonomy" id="152371"/>
    <lineage>
        <taxon>Eukaryota</taxon>
        <taxon>Viridiplantae</taxon>
        <taxon>Streptophyta</taxon>
        <taxon>Embryophyta</taxon>
        <taxon>Tracheophyta</taxon>
        <taxon>Spermatophyta</taxon>
        <taxon>Magnoliopsida</taxon>
        <taxon>Ranunculales</taxon>
        <taxon>Menispermaceae</taxon>
        <taxon>Menispermoideae</taxon>
        <taxon>Cissampelideae</taxon>
        <taxon>Stephania</taxon>
    </lineage>
</organism>
<keyword evidence="3" id="KW-1185">Reference proteome</keyword>
<protein>
    <submittedName>
        <fullName evidence="2">Uncharacterized protein</fullName>
    </submittedName>
</protein>
<evidence type="ECO:0000313" key="3">
    <source>
        <dbReference type="Proteomes" id="UP001420932"/>
    </source>
</evidence>
<accession>A0AAP0PRT9</accession>
<dbReference type="EMBL" id="JBBNAF010000004">
    <property type="protein sequence ID" value="KAK9152289.1"/>
    <property type="molecule type" value="Genomic_DNA"/>
</dbReference>
<feature type="compositionally biased region" description="Acidic residues" evidence="1">
    <location>
        <begin position="47"/>
        <end position="63"/>
    </location>
</feature>
<comment type="caution">
    <text evidence="2">The sequence shown here is derived from an EMBL/GenBank/DDBJ whole genome shotgun (WGS) entry which is preliminary data.</text>
</comment>
<sequence length="135" mass="14717">MELSGVGIDLDNQSDERIAITTRKESKQAMYLDDEENNNKRSSAAPMEEELEEGEIASNEEEEGRVRVRVRCTPRFGSSSRFGVRPRTLMMINGGAILMKGGGGGGEQGLQAVQQGIQLWESTGRSHESPLSSSS</sequence>
<name>A0AAP0PRT9_9MAGN</name>
<dbReference type="AlphaFoldDB" id="A0AAP0PRT9"/>